<dbReference type="InterPro" id="IPR012910">
    <property type="entry name" value="Plug_dom"/>
</dbReference>
<evidence type="ECO:0000313" key="20">
    <source>
        <dbReference type="Proteomes" id="UP000309138"/>
    </source>
</evidence>
<dbReference type="SUPFAM" id="SSF56935">
    <property type="entry name" value="Porins"/>
    <property type="match status" value="1"/>
</dbReference>
<keyword evidence="4 14" id="KW-1134">Transmembrane beta strand</keyword>
<keyword evidence="10 15" id="KW-0798">TonB box</keyword>
<evidence type="ECO:0000256" key="7">
    <source>
        <dbReference type="ARBA" id="ARBA00022729"/>
    </source>
</evidence>
<dbReference type="PROSITE" id="PS52016">
    <property type="entry name" value="TONB_DEPENDENT_REC_3"/>
    <property type="match status" value="1"/>
</dbReference>
<evidence type="ECO:0000256" key="15">
    <source>
        <dbReference type="RuleBase" id="RU003357"/>
    </source>
</evidence>
<sequence length="716" mass="77680">MRSIKPFLLTVTTLASAPAAAQSFTPVAEQSAEILVIGQDQSSGGATKTDTPAIEVPQPVTIIPAELYEAQGAVSISDTLNYVAGVQANPYGPDSRVDGAFIRGLNALQFRDGMRDIFSFYASIRADPYNFSSVQVLRGPSSMLFGQGALGGLINLNSKLPSRVATGEVAVRYGSFDRFEALADVTGPITEGLAARIVARMRDSGTQTDFVPDDRVMISPSVTWSPSASTDITLLGLYQEDDSGSTSQFLPLVGTILPNPNGRLPNDRFIGKPGWDRYDGRLLQGTGIVDHRFGDRAKLSLKLRYIDSDLSYFTHYPNSYSNPANPYVLLDPLTGAPVIDPATDTALPDPEQRTIGLYYDASIARMEIFSTDNNVQFGFNTGAAIEHLLLAGVDYSWNRVRKTGAFGIEYIDIYDIDYDAISDFGGGLPPGAEPSEDVEQTQLGFYVQDQIRLWDRVSVVLGARRDRVTSRSFGGAQVAQSATTFRAGVIGEIVPGLSPFLSYTESFEPIAGIASNGNPFVPKQGNQYEAGIKYQPNAASMVTLTAYRIKENNRPVDDPSTPDPFDQRQAGSLTSQGVEFEARTLLPGQVQLIANYSYNEAEIDGTNQQIDNVPKHNASVWAARSFALGNDLGLRLGGGVRYAGENISYGFAFPNGIVTPDYTLVDGFAEVSWHRWRFSVNATNLLGESYYSACLARGDCFIGAERNIFGTLGYRF</sequence>
<dbReference type="InterPro" id="IPR010105">
    <property type="entry name" value="TonB_sidphr_rcpt"/>
</dbReference>
<dbReference type="Proteomes" id="UP000309138">
    <property type="component" value="Unassembled WGS sequence"/>
</dbReference>
<reference evidence="19 20" key="1">
    <citation type="submission" date="2019-04" db="EMBL/GenBank/DDBJ databases">
        <authorList>
            <person name="Yang Y."/>
            <person name="Wei D."/>
        </authorList>
    </citation>
    <scope>NUCLEOTIDE SEQUENCE [LARGE SCALE GENOMIC DNA]</scope>
    <source>
        <strain evidence="19 20">L-1-4w-11</strain>
    </source>
</reference>
<evidence type="ECO:0000256" key="4">
    <source>
        <dbReference type="ARBA" id="ARBA00022452"/>
    </source>
</evidence>
<evidence type="ECO:0000256" key="12">
    <source>
        <dbReference type="ARBA" id="ARBA00023170"/>
    </source>
</evidence>
<comment type="caution">
    <text evidence="19">The sequence shown here is derived from an EMBL/GenBank/DDBJ whole genome shotgun (WGS) entry which is preliminary data.</text>
</comment>
<keyword evidence="13 14" id="KW-0998">Cell outer membrane</keyword>
<evidence type="ECO:0000256" key="13">
    <source>
        <dbReference type="ARBA" id="ARBA00023237"/>
    </source>
</evidence>
<keyword evidence="12 19" id="KW-0675">Receptor</keyword>
<evidence type="ECO:0000256" key="1">
    <source>
        <dbReference type="ARBA" id="ARBA00004571"/>
    </source>
</evidence>
<keyword evidence="8" id="KW-0408">Iron</keyword>
<evidence type="ECO:0000256" key="5">
    <source>
        <dbReference type="ARBA" id="ARBA00022496"/>
    </source>
</evidence>
<feature type="domain" description="TonB-dependent receptor-like beta-barrel" evidence="17">
    <location>
        <begin position="228"/>
        <end position="685"/>
    </location>
</feature>
<dbReference type="OrthoDB" id="9760333at2"/>
<dbReference type="GO" id="GO:0015344">
    <property type="term" value="F:siderophore uptake transmembrane transporter activity"/>
    <property type="evidence" value="ECO:0007669"/>
    <property type="project" value="TreeGrafter"/>
</dbReference>
<accession>A0A4U1L1R0</accession>
<evidence type="ECO:0000256" key="8">
    <source>
        <dbReference type="ARBA" id="ARBA00023004"/>
    </source>
</evidence>
<dbReference type="PANTHER" id="PTHR32552">
    <property type="entry name" value="FERRICHROME IRON RECEPTOR-RELATED"/>
    <property type="match status" value="1"/>
</dbReference>
<feature type="signal peptide" evidence="16">
    <location>
        <begin position="1"/>
        <end position="21"/>
    </location>
</feature>
<name>A0A4U1L1R0_9SPHN</name>
<evidence type="ECO:0000256" key="11">
    <source>
        <dbReference type="ARBA" id="ARBA00023136"/>
    </source>
</evidence>
<gene>
    <name evidence="19" type="ORF">FBR43_03145</name>
</gene>
<evidence type="ECO:0000313" key="19">
    <source>
        <dbReference type="EMBL" id="TKD49875.1"/>
    </source>
</evidence>
<dbReference type="Gene3D" id="2.170.130.10">
    <property type="entry name" value="TonB-dependent receptor, plug domain"/>
    <property type="match status" value="1"/>
</dbReference>
<dbReference type="Gene3D" id="2.40.170.20">
    <property type="entry name" value="TonB-dependent receptor, beta-barrel domain"/>
    <property type="match status" value="1"/>
</dbReference>
<evidence type="ECO:0000256" key="3">
    <source>
        <dbReference type="ARBA" id="ARBA00022448"/>
    </source>
</evidence>
<dbReference type="AlphaFoldDB" id="A0A4U1L1R0"/>
<dbReference type="Pfam" id="PF00593">
    <property type="entry name" value="TonB_dep_Rec_b-barrel"/>
    <property type="match status" value="1"/>
</dbReference>
<dbReference type="RefSeq" id="WP_136941817.1">
    <property type="nucleotide sequence ID" value="NZ_SWKR01000002.1"/>
</dbReference>
<dbReference type="PANTHER" id="PTHR32552:SF68">
    <property type="entry name" value="FERRICHROME OUTER MEMBRANE TRANSPORTER_PHAGE RECEPTOR"/>
    <property type="match status" value="1"/>
</dbReference>
<organism evidence="19 20">
    <name type="scientific">Sphingomonas baiyangensis</name>
    <dbReference type="NCBI Taxonomy" id="2572576"/>
    <lineage>
        <taxon>Bacteria</taxon>
        <taxon>Pseudomonadati</taxon>
        <taxon>Pseudomonadota</taxon>
        <taxon>Alphaproteobacteria</taxon>
        <taxon>Sphingomonadales</taxon>
        <taxon>Sphingomonadaceae</taxon>
        <taxon>Sphingomonas</taxon>
    </lineage>
</organism>
<comment type="subcellular location">
    <subcellularLocation>
        <location evidence="1 14">Cell outer membrane</location>
        <topology evidence="1 14">Multi-pass membrane protein</topology>
    </subcellularLocation>
</comment>
<dbReference type="GO" id="GO:0015891">
    <property type="term" value="P:siderophore transport"/>
    <property type="evidence" value="ECO:0007669"/>
    <property type="project" value="InterPro"/>
</dbReference>
<evidence type="ECO:0000256" key="16">
    <source>
        <dbReference type="SAM" id="SignalP"/>
    </source>
</evidence>
<proteinExistence type="inferred from homology"/>
<protein>
    <submittedName>
        <fullName evidence="19">TonB-dependent siderophore receptor</fullName>
    </submittedName>
</protein>
<dbReference type="InterPro" id="IPR000531">
    <property type="entry name" value="Beta-barrel_TonB"/>
</dbReference>
<dbReference type="GO" id="GO:0038023">
    <property type="term" value="F:signaling receptor activity"/>
    <property type="evidence" value="ECO:0007669"/>
    <property type="project" value="InterPro"/>
</dbReference>
<evidence type="ECO:0000256" key="6">
    <source>
        <dbReference type="ARBA" id="ARBA00022692"/>
    </source>
</evidence>
<evidence type="ECO:0000256" key="10">
    <source>
        <dbReference type="ARBA" id="ARBA00023077"/>
    </source>
</evidence>
<dbReference type="CDD" id="cd01347">
    <property type="entry name" value="ligand_gated_channel"/>
    <property type="match status" value="1"/>
</dbReference>
<dbReference type="EMBL" id="SWKR01000002">
    <property type="protein sequence ID" value="TKD49875.1"/>
    <property type="molecule type" value="Genomic_DNA"/>
</dbReference>
<evidence type="ECO:0000259" key="18">
    <source>
        <dbReference type="Pfam" id="PF07715"/>
    </source>
</evidence>
<dbReference type="InterPro" id="IPR037066">
    <property type="entry name" value="Plug_dom_sf"/>
</dbReference>
<keyword evidence="5" id="KW-0410">Iron transport</keyword>
<evidence type="ECO:0000256" key="9">
    <source>
        <dbReference type="ARBA" id="ARBA00023065"/>
    </source>
</evidence>
<dbReference type="Pfam" id="PF07715">
    <property type="entry name" value="Plug"/>
    <property type="match status" value="1"/>
</dbReference>
<evidence type="ECO:0000256" key="14">
    <source>
        <dbReference type="PROSITE-ProRule" id="PRU01360"/>
    </source>
</evidence>
<feature type="chain" id="PRO_5020366531" evidence="16">
    <location>
        <begin position="22"/>
        <end position="716"/>
    </location>
</feature>
<keyword evidence="3 14" id="KW-0813">Transport</keyword>
<dbReference type="NCBIfam" id="TIGR01783">
    <property type="entry name" value="TonB-siderophor"/>
    <property type="match status" value="1"/>
</dbReference>
<dbReference type="InterPro" id="IPR036942">
    <property type="entry name" value="Beta-barrel_TonB_sf"/>
</dbReference>
<keyword evidence="6 14" id="KW-0812">Transmembrane</keyword>
<keyword evidence="7 16" id="KW-0732">Signal</keyword>
<comment type="similarity">
    <text evidence="2 14 15">Belongs to the TonB-dependent receptor family.</text>
</comment>
<dbReference type="InterPro" id="IPR039426">
    <property type="entry name" value="TonB-dep_rcpt-like"/>
</dbReference>
<keyword evidence="11 14" id="KW-0472">Membrane</keyword>
<evidence type="ECO:0000256" key="2">
    <source>
        <dbReference type="ARBA" id="ARBA00009810"/>
    </source>
</evidence>
<dbReference type="GO" id="GO:0009279">
    <property type="term" value="C:cell outer membrane"/>
    <property type="evidence" value="ECO:0007669"/>
    <property type="project" value="UniProtKB-SubCell"/>
</dbReference>
<keyword evidence="9" id="KW-0406">Ion transport</keyword>
<keyword evidence="20" id="KW-1185">Reference proteome</keyword>
<evidence type="ECO:0000259" key="17">
    <source>
        <dbReference type="Pfam" id="PF00593"/>
    </source>
</evidence>
<feature type="domain" description="TonB-dependent receptor plug" evidence="18">
    <location>
        <begin position="54"/>
        <end position="152"/>
    </location>
</feature>